<comment type="caution">
    <text evidence="4">The sequence shown here is derived from an EMBL/GenBank/DDBJ whole genome shotgun (WGS) entry which is preliminary data.</text>
</comment>
<dbReference type="InterPro" id="IPR036388">
    <property type="entry name" value="WH-like_DNA-bd_sf"/>
</dbReference>
<dbReference type="Proteomes" id="UP001470230">
    <property type="component" value="Unassembled WGS sequence"/>
</dbReference>
<keyword evidence="1" id="KW-0238">DNA-binding</keyword>
<dbReference type="InterPro" id="IPR003316">
    <property type="entry name" value="E2F_WHTH_DNA-bd_dom"/>
</dbReference>
<comment type="subcellular location">
    <subcellularLocation>
        <location evidence="1">Nucleus</location>
    </subcellularLocation>
</comment>
<dbReference type="SUPFAM" id="SSF46785">
    <property type="entry name" value="Winged helix' DNA-binding domain"/>
    <property type="match status" value="1"/>
</dbReference>
<dbReference type="EMBL" id="JAPFFF010000004">
    <property type="protein sequence ID" value="KAK8892134.1"/>
    <property type="molecule type" value="Genomic_DNA"/>
</dbReference>
<dbReference type="SMART" id="SM01372">
    <property type="entry name" value="E2F_TDP"/>
    <property type="match status" value="1"/>
</dbReference>
<keyword evidence="1" id="KW-0805">Transcription regulation</keyword>
<evidence type="ECO:0000313" key="4">
    <source>
        <dbReference type="EMBL" id="KAK8892134.1"/>
    </source>
</evidence>
<gene>
    <name evidence="4" type="ORF">M9Y10_029357</name>
</gene>
<keyword evidence="1" id="KW-0804">Transcription</keyword>
<protein>
    <recommendedName>
        <fullName evidence="3">E2F/DP family winged-helix DNA-binding domain-containing protein</fullName>
    </recommendedName>
</protein>
<name>A0ABR2KLW9_9EUKA</name>
<reference evidence="4 5" key="1">
    <citation type="submission" date="2024-04" db="EMBL/GenBank/DDBJ databases">
        <title>Tritrichomonas musculus Genome.</title>
        <authorList>
            <person name="Alves-Ferreira E."/>
            <person name="Grigg M."/>
            <person name="Lorenzi H."/>
            <person name="Galac M."/>
        </authorList>
    </citation>
    <scope>NUCLEOTIDE SEQUENCE [LARGE SCALE GENOMIC DNA]</scope>
    <source>
        <strain evidence="4 5">EAF2021</strain>
    </source>
</reference>
<accession>A0ABR2KLW9</accession>
<dbReference type="Pfam" id="PF02319">
    <property type="entry name" value="WHD_E2F_TDP"/>
    <property type="match status" value="1"/>
</dbReference>
<comment type="similarity">
    <text evidence="1">Belongs to the E2F/DP family.</text>
</comment>
<evidence type="ECO:0000313" key="5">
    <source>
        <dbReference type="Proteomes" id="UP001470230"/>
    </source>
</evidence>
<evidence type="ECO:0000256" key="1">
    <source>
        <dbReference type="RuleBase" id="RU003796"/>
    </source>
</evidence>
<dbReference type="Gene3D" id="1.10.10.10">
    <property type="entry name" value="Winged helix-like DNA-binding domain superfamily/Winged helix DNA-binding domain"/>
    <property type="match status" value="1"/>
</dbReference>
<proteinExistence type="inferred from homology"/>
<sequence length="240" mass="28021">MNIPQVQFNPRNITTQRKKPKVQSNDFKGHIKKIVDELDSKFLGTNDTSRICHEELQNKRRLYDVFNVFTAIGCMTRSASQCYYWNGTKQILFQLKTLKKQHRIDNWKLSLDELFPVNNCVYVTDLTIAFLLLFPAVDSNVIDVKTACAFFSRKTNRLKTTLSKLYQIILILSAINIVARTEGVSQIRLLPPYLDCLIEQIKGPDSIEYLLNRRYDEKYEGVKIRRNELVNAYFLKEKSI</sequence>
<feature type="domain" description="E2F/DP family winged-helix DNA-binding" evidence="3">
    <location>
        <begin position="22"/>
        <end position="87"/>
    </location>
</feature>
<organism evidence="4 5">
    <name type="scientific">Tritrichomonas musculus</name>
    <dbReference type="NCBI Taxonomy" id="1915356"/>
    <lineage>
        <taxon>Eukaryota</taxon>
        <taxon>Metamonada</taxon>
        <taxon>Parabasalia</taxon>
        <taxon>Tritrichomonadida</taxon>
        <taxon>Tritrichomonadidae</taxon>
        <taxon>Tritrichomonas</taxon>
    </lineage>
</organism>
<feature type="region of interest" description="Disordered" evidence="2">
    <location>
        <begin position="1"/>
        <end position="20"/>
    </location>
</feature>
<evidence type="ECO:0000259" key="3">
    <source>
        <dbReference type="SMART" id="SM01372"/>
    </source>
</evidence>
<evidence type="ECO:0000256" key="2">
    <source>
        <dbReference type="SAM" id="MobiDB-lite"/>
    </source>
</evidence>
<dbReference type="InterPro" id="IPR036390">
    <property type="entry name" value="WH_DNA-bd_sf"/>
</dbReference>
<keyword evidence="1" id="KW-0539">Nucleus</keyword>
<keyword evidence="5" id="KW-1185">Reference proteome</keyword>
<feature type="compositionally biased region" description="Polar residues" evidence="2">
    <location>
        <begin position="1"/>
        <end position="15"/>
    </location>
</feature>